<evidence type="ECO:0000256" key="1">
    <source>
        <dbReference type="SAM" id="MobiDB-lite"/>
    </source>
</evidence>
<protein>
    <submittedName>
        <fullName evidence="2">Uncharacterized protein</fullName>
    </submittedName>
</protein>
<evidence type="ECO:0000313" key="2">
    <source>
        <dbReference type="EMBL" id="OAG39203.1"/>
    </source>
</evidence>
<dbReference type="RefSeq" id="XP_022511155.1">
    <property type="nucleotide sequence ID" value="XM_022656545.1"/>
</dbReference>
<dbReference type="Proteomes" id="UP000077002">
    <property type="component" value="Unassembled WGS sequence"/>
</dbReference>
<feature type="compositionally biased region" description="Basic and acidic residues" evidence="1">
    <location>
        <begin position="326"/>
        <end position="339"/>
    </location>
</feature>
<dbReference type="GeneID" id="34601744"/>
<keyword evidence="3" id="KW-1185">Reference proteome</keyword>
<dbReference type="AlphaFoldDB" id="A0A177F4L4"/>
<dbReference type="OrthoDB" id="2593732at2759"/>
<feature type="region of interest" description="Disordered" evidence="1">
    <location>
        <begin position="326"/>
        <end position="347"/>
    </location>
</feature>
<organism evidence="2 3">
    <name type="scientific">Fonsecaea monophora</name>
    <dbReference type="NCBI Taxonomy" id="254056"/>
    <lineage>
        <taxon>Eukaryota</taxon>
        <taxon>Fungi</taxon>
        <taxon>Dikarya</taxon>
        <taxon>Ascomycota</taxon>
        <taxon>Pezizomycotina</taxon>
        <taxon>Eurotiomycetes</taxon>
        <taxon>Chaetothyriomycetidae</taxon>
        <taxon>Chaetothyriales</taxon>
        <taxon>Herpotrichiellaceae</taxon>
        <taxon>Fonsecaea</taxon>
    </lineage>
</organism>
<proteinExistence type="predicted"/>
<reference evidence="2 3" key="1">
    <citation type="submission" date="2016-03" db="EMBL/GenBank/DDBJ databases">
        <title>Draft genome sequence of the Fonsecaea monophora CBS 269.37.</title>
        <authorList>
            <person name="Bombassaro A."/>
            <person name="Vinicius W.A."/>
            <person name="De Hoog S."/>
            <person name="Sun J."/>
            <person name="Souza E.M."/>
            <person name="Raittz R.T."/>
            <person name="Costa F."/>
            <person name="Leao A.C."/>
            <person name="Tadra-Sfeir M.Z."/>
            <person name="Baura V."/>
            <person name="Balsanelli E."/>
            <person name="Pedrosa F.O."/>
            <person name="Moreno L.F."/>
            <person name="Steffens M.B."/>
            <person name="Xi L."/>
            <person name="Bocca A.L."/>
            <person name="Felipe M.S."/>
            <person name="Teixeira M."/>
            <person name="Telles Filho F.Q."/>
            <person name="Azevedo C.M."/>
            <person name="Gomes R."/>
            <person name="Vicente V.A."/>
        </authorList>
    </citation>
    <scope>NUCLEOTIDE SEQUENCE [LARGE SCALE GENOMIC DNA]</scope>
    <source>
        <strain evidence="2 3">CBS 269.37</strain>
    </source>
</reference>
<name>A0A177F4L4_9EURO</name>
<sequence>MAEWTFASSAHDFWFHHVRQCTTSIPAAHHLAVALAGRYKDTSDLTSAQPAFASGQYLQALTCLNREKDVIRVDTVLLCCVLIAVYEHLDPQIKCRAGLSHLAAAFRIMNDPNTKWTPATRAIYSIAIQVETVVSIFKTPIFRAGAETTITIDQSLPHLPEFFHNPLQMQRKFFEIFRWRFRYALCHKEWTSHCSGFNQLHRLLRRWFRLVCNYIIRAEGQKPTGEELQLAKTMSVQFRMMYAALWYSISEESPKYQHPGHANIVDLSRPDAVIVFVPVKIDPQYDSREMQLQSDTRHKPVGIWPDIEIITSPDQCRYVRITTYDRGHGQDDDVREPTKRYHSPGIKHSFDTLMSPKTALMEGVPL</sequence>
<comment type="caution">
    <text evidence="2">The sequence shown here is derived from an EMBL/GenBank/DDBJ whole genome shotgun (WGS) entry which is preliminary data.</text>
</comment>
<gene>
    <name evidence="2" type="ORF">AYO21_06586</name>
</gene>
<evidence type="ECO:0000313" key="3">
    <source>
        <dbReference type="Proteomes" id="UP000077002"/>
    </source>
</evidence>
<dbReference type="EMBL" id="LVKK01000046">
    <property type="protein sequence ID" value="OAG39203.1"/>
    <property type="molecule type" value="Genomic_DNA"/>
</dbReference>
<accession>A0A177F4L4</accession>